<dbReference type="Proteomes" id="UP000006103">
    <property type="component" value="Plasmid PBr_cp32-10"/>
</dbReference>
<dbReference type="InterPro" id="IPR008478">
    <property type="entry name" value="DUF759_BOR_spp"/>
</dbReference>
<sequence length="100" mass="11455">MASAEQTLSNLTNTVLNPLLKFIKMVTDYLNGFTFQTHVIEPFFKGLKILFAILPLVGQFFRDDLEPTPSQSKSKPKSKKMKIIITILHNFDEKVITYGY</sequence>
<name>B8F1A6_BORGR</name>
<gene>
    <name evidence="1" type="ORF">BGAPBR_Q0030</name>
</gene>
<keyword evidence="1" id="KW-0614">Plasmid</keyword>
<evidence type="ECO:0000313" key="2">
    <source>
        <dbReference type="Proteomes" id="UP000006103"/>
    </source>
</evidence>
<reference evidence="1 2" key="1">
    <citation type="journal article" date="2011" name="J. Bacteriol.">
        <title>Whole-genome sequences of two Borrelia afzelii and two Borrelia garinii Lyme disease agent isolates.</title>
        <authorList>
            <person name="Casjens S.R."/>
            <person name="Mongodin E.F."/>
            <person name="Qiu W.-G."/>
            <person name="Dunn J.J."/>
            <person name="Luft B.J."/>
            <person name="Fraser-Liggett C.M."/>
            <person name="Schutzer S.E."/>
        </authorList>
    </citation>
    <scope>NUCLEOTIDE SEQUENCE [LARGE SCALE GENOMIC DNA]</scope>
    <source>
        <strain evidence="1 2">PBr</strain>
    </source>
</reference>
<dbReference type="EMBL" id="CP001306">
    <property type="protein sequence ID" value="ACL34711.1"/>
    <property type="molecule type" value="Genomic_DNA"/>
</dbReference>
<evidence type="ECO:0000313" key="1">
    <source>
        <dbReference type="EMBL" id="ACL34711.1"/>
    </source>
</evidence>
<dbReference type="Pfam" id="PF05537">
    <property type="entry name" value="DUF759"/>
    <property type="match status" value="1"/>
</dbReference>
<dbReference type="AlphaFoldDB" id="B8F1A6"/>
<proteinExistence type="predicted"/>
<geneLocation type="plasmid" evidence="1 2">
    <name>PBr_cp32-10</name>
</geneLocation>
<organism evidence="1 2">
    <name type="scientific">Borreliella garinii PBr</name>
    <dbReference type="NCBI Taxonomy" id="498743"/>
    <lineage>
        <taxon>Bacteria</taxon>
        <taxon>Pseudomonadati</taxon>
        <taxon>Spirochaetota</taxon>
        <taxon>Spirochaetia</taxon>
        <taxon>Spirochaetales</taxon>
        <taxon>Borreliaceae</taxon>
        <taxon>Borreliella</taxon>
    </lineage>
</organism>
<keyword evidence="2" id="KW-1185">Reference proteome</keyword>
<protein>
    <submittedName>
        <fullName evidence="1">Uncharacterized protein</fullName>
    </submittedName>
</protein>
<accession>B8F1A6</accession>